<protein>
    <recommendedName>
        <fullName evidence="3">SGNH hydrolase-type esterase domain-containing protein</fullName>
    </recommendedName>
</protein>
<evidence type="ECO:0008006" key="3">
    <source>
        <dbReference type="Google" id="ProtNLM"/>
    </source>
</evidence>
<accession>A0A382T7G5</accession>
<dbReference type="SUPFAM" id="SSF52266">
    <property type="entry name" value="SGNH hydrolase"/>
    <property type="match status" value="1"/>
</dbReference>
<feature type="transmembrane region" description="Helical" evidence="1">
    <location>
        <begin position="18"/>
        <end position="38"/>
    </location>
</feature>
<sequence>MRKKTGMRKSQIDIRKKLLLAVGAPVVFFLLLEGILWLCGYGHPTSFTMQKTFDGKEYHVANPWFTARFFPKQNPRLPVPFAIPVEKPENSLRLLVLGASTAQGDPKPEFGFSRMLDRMLAGQFPERPVEVYNFGITAINSHVVREIARDCRNLEADYWIVYLGNNEVIGPFGPANPGLSNLGPVRKVRLGLSQTRTGQLLQHTLGGGQKQLQWQGMEEFLKPVEWDSKELAKVHRNFRANLEDIVNSGKQ</sequence>
<dbReference type="AlphaFoldDB" id="A0A382T7G5"/>
<keyword evidence="1" id="KW-0812">Transmembrane</keyword>
<reference evidence="2" key="1">
    <citation type="submission" date="2018-05" db="EMBL/GenBank/DDBJ databases">
        <authorList>
            <person name="Lanie J.A."/>
            <person name="Ng W.-L."/>
            <person name="Kazmierczak K.M."/>
            <person name="Andrzejewski T.M."/>
            <person name="Davidsen T.M."/>
            <person name="Wayne K.J."/>
            <person name="Tettelin H."/>
            <person name="Glass J.I."/>
            <person name="Rusch D."/>
            <person name="Podicherti R."/>
            <person name="Tsui H.-C.T."/>
            <person name="Winkler M.E."/>
        </authorList>
    </citation>
    <scope>NUCLEOTIDE SEQUENCE</scope>
</reference>
<dbReference type="InterPro" id="IPR036514">
    <property type="entry name" value="SGNH_hydro_sf"/>
</dbReference>
<gene>
    <name evidence="2" type="ORF">METZ01_LOCUS370606</name>
</gene>
<organism evidence="2">
    <name type="scientific">marine metagenome</name>
    <dbReference type="NCBI Taxonomy" id="408172"/>
    <lineage>
        <taxon>unclassified sequences</taxon>
        <taxon>metagenomes</taxon>
        <taxon>ecological metagenomes</taxon>
    </lineage>
</organism>
<name>A0A382T7G5_9ZZZZ</name>
<dbReference type="EMBL" id="UINC01134294">
    <property type="protein sequence ID" value="SVD17752.1"/>
    <property type="molecule type" value="Genomic_DNA"/>
</dbReference>
<proteinExistence type="predicted"/>
<keyword evidence="1" id="KW-0472">Membrane</keyword>
<evidence type="ECO:0000313" key="2">
    <source>
        <dbReference type="EMBL" id="SVD17752.1"/>
    </source>
</evidence>
<evidence type="ECO:0000256" key="1">
    <source>
        <dbReference type="SAM" id="Phobius"/>
    </source>
</evidence>
<keyword evidence="1" id="KW-1133">Transmembrane helix</keyword>
<dbReference type="Gene3D" id="3.40.50.1110">
    <property type="entry name" value="SGNH hydrolase"/>
    <property type="match status" value="1"/>
</dbReference>
<feature type="non-terminal residue" evidence="2">
    <location>
        <position position="251"/>
    </location>
</feature>